<sequence>MRNKFLSFLTLVFLSMTMVACSSTAKGDEQSKSGDSKETVKEITLVTTTSLEDTGFLEDTLKGFEDENDVEVNVVAKGTGEALELGKSKDADILFVHAKQKEEDFIAEGYGVDRSEIMYNYFVVVGPKDGADNKSMKDLSASDVFKYISENNLPFISRGDESGTHTKELSLWEKSGVDNSFENYNEVGKGMAATLQMASEMKAYALTDIGTFLATKDNLDLEIVKQADDSLKNVYSIVTISELDKEMKIISDKLVEYYKSESVQKQIKEYGVSEYGEPLFFVFE</sequence>
<keyword evidence="1" id="KW-0732">Signal</keyword>
<proteinExistence type="predicted"/>
<feature type="domain" description="PBP" evidence="2">
    <location>
        <begin position="38"/>
        <end position="235"/>
    </location>
</feature>
<keyword evidence="4" id="KW-1185">Reference proteome</keyword>
<accession>A0A371J3F1</accession>
<dbReference type="PANTHER" id="PTHR37945">
    <property type="entry name" value="EXTRACELLULAR TUNGSTATE BINDING PROTEIN"/>
    <property type="match status" value="1"/>
</dbReference>
<dbReference type="Proteomes" id="UP000215694">
    <property type="component" value="Unassembled WGS sequence"/>
</dbReference>
<dbReference type="AlphaFoldDB" id="A0A371J3F1"/>
<evidence type="ECO:0000256" key="1">
    <source>
        <dbReference type="SAM" id="SignalP"/>
    </source>
</evidence>
<dbReference type="SUPFAM" id="SSF53850">
    <property type="entry name" value="Periplasmic binding protein-like II"/>
    <property type="match status" value="1"/>
</dbReference>
<dbReference type="InterPro" id="IPR052738">
    <property type="entry name" value="ABC-Tungstate_binding"/>
</dbReference>
<evidence type="ECO:0000313" key="3">
    <source>
        <dbReference type="EMBL" id="RDY27198.1"/>
    </source>
</evidence>
<protein>
    <submittedName>
        <fullName evidence="3">Tungsten ABC transporter substrate-binding protein</fullName>
    </submittedName>
</protein>
<dbReference type="EMBL" id="NOJY02000015">
    <property type="protein sequence ID" value="RDY27198.1"/>
    <property type="molecule type" value="Genomic_DNA"/>
</dbReference>
<reference evidence="3 4" key="1">
    <citation type="journal article" date="2017" name="Genome Announc.">
        <title>Draft Genome Sequence of Romboutsia weinsteinii sp. nov. Strain CCRI-19649(T) Isolated from Surface Water.</title>
        <authorList>
            <person name="Maheux A.F."/>
            <person name="Boudreau D.K."/>
            <person name="Berube E."/>
            <person name="Boissinot M."/>
            <person name="Cantin P."/>
            <person name="Raymond F."/>
            <person name="Corbeil J."/>
            <person name="Omar R.F."/>
            <person name="Bergeron M.G."/>
        </authorList>
    </citation>
    <scope>NUCLEOTIDE SEQUENCE [LARGE SCALE GENOMIC DNA]</scope>
    <source>
        <strain evidence="3 4">CCRI-19649</strain>
    </source>
</reference>
<dbReference type="PANTHER" id="PTHR37945:SF1">
    <property type="entry name" value="EXTRACELLULAR TUNGSTATE BINDING PROTEIN"/>
    <property type="match status" value="1"/>
</dbReference>
<dbReference type="PROSITE" id="PS51257">
    <property type="entry name" value="PROKAR_LIPOPROTEIN"/>
    <property type="match status" value="1"/>
</dbReference>
<dbReference type="InterPro" id="IPR024370">
    <property type="entry name" value="PBP_domain"/>
</dbReference>
<comment type="caution">
    <text evidence="3">The sequence shown here is derived from an EMBL/GenBank/DDBJ whole genome shotgun (WGS) entry which is preliminary data.</text>
</comment>
<evidence type="ECO:0000259" key="2">
    <source>
        <dbReference type="Pfam" id="PF12849"/>
    </source>
</evidence>
<gene>
    <name evidence="3" type="ORF">CHL78_010410</name>
</gene>
<dbReference type="Gene3D" id="3.40.190.10">
    <property type="entry name" value="Periplasmic binding protein-like II"/>
    <property type="match status" value="2"/>
</dbReference>
<dbReference type="Pfam" id="PF12849">
    <property type="entry name" value="PBP_like_2"/>
    <property type="match status" value="1"/>
</dbReference>
<organism evidence="3 4">
    <name type="scientific">Romboutsia weinsteinii</name>
    <dbReference type="NCBI Taxonomy" id="2020949"/>
    <lineage>
        <taxon>Bacteria</taxon>
        <taxon>Bacillati</taxon>
        <taxon>Bacillota</taxon>
        <taxon>Clostridia</taxon>
        <taxon>Peptostreptococcales</taxon>
        <taxon>Peptostreptococcaceae</taxon>
        <taxon>Romboutsia</taxon>
    </lineage>
</organism>
<feature type="chain" id="PRO_5039288488" evidence="1">
    <location>
        <begin position="21"/>
        <end position="284"/>
    </location>
</feature>
<dbReference type="OrthoDB" id="186379at2"/>
<evidence type="ECO:0000313" key="4">
    <source>
        <dbReference type="Proteomes" id="UP000215694"/>
    </source>
</evidence>
<dbReference type="RefSeq" id="WP_094369058.1">
    <property type="nucleotide sequence ID" value="NZ_NOJY02000015.1"/>
</dbReference>
<feature type="signal peptide" evidence="1">
    <location>
        <begin position="1"/>
        <end position="20"/>
    </location>
</feature>
<name>A0A371J3F1_9FIRM</name>